<dbReference type="Pfam" id="PF02195">
    <property type="entry name" value="ParB_N"/>
    <property type="match status" value="1"/>
</dbReference>
<keyword evidence="6" id="KW-0717">Septation</keyword>
<dbReference type="InterPro" id="IPR036086">
    <property type="entry name" value="ParB/Sulfiredoxin_sf"/>
</dbReference>
<keyword evidence="5" id="KW-0238">DNA-binding</keyword>
<accession>A0AAE3L414</accession>
<evidence type="ECO:0000313" key="10">
    <source>
        <dbReference type="Proteomes" id="UP001205748"/>
    </source>
</evidence>
<keyword evidence="4" id="KW-0132">Cell division</keyword>
<dbReference type="AlphaFoldDB" id="A0AAE3L414"/>
<sequence length="276" mass="32139">MKENAIAREIEYIPVENIRPNPYQPRKYFNQSSIEELAASIENYGILQPLSVRKIGETHYELVAGERRLRAAKLLELKEVPTIVIEIVDKDSAVLALIENLQREDLNYIEEAQSYHHLLNDHHMTQEEIAKKVGKTQSTIANKLRLLRLSDPVKKILVDKALSERHARSLLRLPDEELQLEILDKVTEKSLTVKKTEELIEKTRQKLMEEQSGDGDKRKNARARVKSFINLRIYINTLRNAFDEIKKTGINATFEQKDHEEYIEVKVKIPKRLKQQ</sequence>
<keyword evidence="10" id="KW-1185">Reference proteome</keyword>
<comment type="subcellular location">
    <subcellularLocation>
        <location evidence="1">Cytoplasm</location>
        <location evidence="1">Nucleoid</location>
    </subcellularLocation>
</comment>
<evidence type="ECO:0000313" key="9">
    <source>
        <dbReference type="EMBL" id="MCR1899253.1"/>
    </source>
</evidence>
<dbReference type="CDD" id="cd16393">
    <property type="entry name" value="SPO0J_N"/>
    <property type="match status" value="1"/>
</dbReference>
<evidence type="ECO:0000259" key="8">
    <source>
        <dbReference type="SMART" id="SM00470"/>
    </source>
</evidence>
<comment type="similarity">
    <text evidence="2">Belongs to the ParB family.</text>
</comment>
<name>A0AAE3L414_9FIRM</name>
<organism evidence="9 10">
    <name type="scientific">Irregularibacter muris</name>
    <dbReference type="NCBI Taxonomy" id="1796619"/>
    <lineage>
        <taxon>Bacteria</taxon>
        <taxon>Bacillati</taxon>
        <taxon>Bacillota</taxon>
        <taxon>Clostridia</taxon>
        <taxon>Eubacteriales</taxon>
        <taxon>Eubacteriaceae</taxon>
        <taxon>Irregularibacter</taxon>
    </lineage>
</organism>
<dbReference type="FunFam" id="3.90.1530.30:FF:000001">
    <property type="entry name" value="Chromosome partitioning protein ParB"/>
    <property type="match status" value="1"/>
</dbReference>
<dbReference type="GO" id="GO:0005694">
    <property type="term" value="C:chromosome"/>
    <property type="evidence" value="ECO:0007669"/>
    <property type="project" value="TreeGrafter"/>
</dbReference>
<evidence type="ECO:0000256" key="1">
    <source>
        <dbReference type="ARBA" id="ARBA00004453"/>
    </source>
</evidence>
<dbReference type="SUPFAM" id="SSF110849">
    <property type="entry name" value="ParB/Sulfiredoxin"/>
    <property type="match status" value="1"/>
</dbReference>
<evidence type="ECO:0000256" key="3">
    <source>
        <dbReference type="ARBA" id="ARBA00022490"/>
    </source>
</evidence>
<reference evidence="9" key="1">
    <citation type="submission" date="2022-07" db="EMBL/GenBank/DDBJ databases">
        <title>Enhanced cultured diversity of the mouse gut microbiota enables custom-made synthetic communities.</title>
        <authorList>
            <person name="Afrizal A."/>
        </authorList>
    </citation>
    <scope>NUCLEOTIDE SEQUENCE</scope>
    <source>
        <strain evidence="9">DSM 28593</strain>
    </source>
</reference>
<dbReference type="InterPro" id="IPR004437">
    <property type="entry name" value="ParB/RepB/Spo0J"/>
</dbReference>
<dbReference type="Gene3D" id="3.90.1530.30">
    <property type="match status" value="1"/>
</dbReference>
<evidence type="ECO:0000256" key="4">
    <source>
        <dbReference type="ARBA" id="ARBA00022618"/>
    </source>
</evidence>
<dbReference type="SMART" id="SM00470">
    <property type="entry name" value="ParB"/>
    <property type="match status" value="1"/>
</dbReference>
<dbReference type="PANTHER" id="PTHR33375">
    <property type="entry name" value="CHROMOSOME-PARTITIONING PROTEIN PARB-RELATED"/>
    <property type="match status" value="1"/>
</dbReference>
<evidence type="ECO:0000256" key="7">
    <source>
        <dbReference type="ARBA" id="ARBA00023306"/>
    </source>
</evidence>
<evidence type="ECO:0000256" key="5">
    <source>
        <dbReference type="ARBA" id="ARBA00023125"/>
    </source>
</evidence>
<dbReference type="NCBIfam" id="TIGR04285">
    <property type="entry name" value="nucleoid_noc"/>
    <property type="match status" value="1"/>
</dbReference>
<dbReference type="RefSeq" id="WP_257531608.1">
    <property type="nucleotide sequence ID" value="NZ_JANKAS010000008.1"/>
</dbReference>
<dbReference type="InterPro" id="IPR003115">
    <property type="entry name" value="ParB_N"/>
</dbReference>
<dbReference type="EMBL" id="JANKAS010000008">
    <property type="protein sequence ID" value="MCR1899253.1"/>
    <property type="molecule type" value="Genomic_DNA"/>
</dbReference>
<protein>
    <submittedName>
        <fullName evidence="9">Nucleoid occlusion protein</fullName>
    </submittedName>
</protein>
<keyword evidence="3" id="KW-0963">Cytoplasm</keyword>
<dbReference type="NCBIfam" id="TIGR00180">
    <property type="entry name" value="parB_part"/>
    <property type="match status" value="1"/>
</dbReference>
<dbReference type="SUPFAM" id="SSF109709">
    <property type="entry name" value="KorB DNA-binding domain-like"/>
    <property type="match status" value="1"/>
</dbReference>
<dbReference type="GO" id="GO:0009295">
    <property type="term" value="C:nucleoid"/>
    <property type="evidence" value="ECO:0007669"/>
    <property type="project" value="UniProtKB-SubCell"/>
</dbReference>
<dbReference type="PANTHER" id="PTHR33375:SF8">
    <property type="entry name" value="NUCLEOID OCCLUSION PROTEIN"/>
    <property type="match status" value="1"/>
</dbReference>
<dbReference type="InterPro" id="IPR041468">
    <property type="entry name" value="HTH_ParB/Spo0J"/>
</dbReference>
<dbReference type="GO" id="GO:0045881">
    <property type="term" value="P:positive regulation of sporulation resulting in formation of a cellular spore"/>
    <property type="evidence" value="ECO:0007669"/>
    <property type="project" value="TreeGrafter"/>
</dbReference>
<feature type="domain" description="ParB-like N-terminal" evidence="8">
    <location>
        <begin position="11"/>
        <end position="101"/>
    </location>
</feature>
<gene>
    <name evidence="9" type="primary">noc</name>
    <name evidence="9" type="ORF">NSA47_09670</name>
</gene>
<dbReference type="GO" id="GO:0000917">
    <property type="term" value="P:division septum assembly"/>
    <property type="evidence" value="ECO:0007669"/>
    <property type="project" value="UniProtKB-KW"/>
</dbReference>
<evidence type="ECO:0000256" key="2">
    <source>
        <dbReference type="ARBA" id="ARBA00006295"/>
    </source>
</evidence>
<dbReference type="Pfam" id="PF17762">
    <property type="entry name" value="HTH_ParB"/>
    <property type="match status" value="1"/>
</dbReference>
<dbReference type="InterPro" id="IPR050336">
    <property type="entry name" value="Chromosome_partition/occlusion"/>
</dbReference>
<keyword evidence="7" id="KW-0131">Cell cycle</keyword>
<dbReference type="GO" id="GO:0007059">
    <property type="term" value="P:chromosome segregation"/>
    <property type="evidence" value="ECO:0007669"/>
    <property type="project" value="TreeGrafter"/>
</dbReference>
<dbReference type="GO" id="GO:0003677">
    <property type="term" value="F:DNA binding"/>
    <property type="evidence" value="ECO:0007669"/>
    <property type="project" value="UniProtKB-KW"/>
</dbReference>
<dbReference type="FunFam" id="1.10.10.2830:FF:000001">
    <property type="entry name" value="Chromosome partitioning protein ParB"/>
    <property type="match status" value="1"/>
</dbReference>
<dbReference type="Gene3D" id="1.10.10.2830">
    <property type="match status" value="1"/>
</dbReference>
<comment type="caution">
    <text evidence="9">The sequence shown here is derived from an EMBL/GenBank/DDBJ whole genome shotgun (WGS) entry which is preliminary data.</text>
</comment>
<dbReference type="Proteomes" id="UP001205748">
    <property type="component" value="Unassembled WGS sequence"/>
</dbReference>
<dbReference type="InterPro" id="IPR023705">
    <property type="entry name" value="Nucleoid_occlusion_protein"/>
</dbReference>
<evidence type="ECO:0000256" key="6">
    <source>
        <dbReference type="ARBA" id="ARBA00023210"/>
    </source>
</evidence>
<proteinExistence type="inferred from homology"/>